<dbReference type="SUPFAM" id="SSF55681">
    <property type="entry name" value="Class II aaRS and biotin synthetases"/>
    <property type="match status" value="1"/>
</dbReference>
<name>A0A1G2ER28_9BACT</name>
<organism evidence="11 12">
    <name type="scientific">Candidatus Nealsonbacteria bacterium RIFOXYB1_FULL_40_15</name>
    <dbReference type="NCBI Taxonomy" id="1801677"/>
    <lineage>
        <taxon>Bacteria</taxon>
        <taxon>Candidatus Nealsoniibacteriota</taxon>
    </lineage>
</organism>
<dbReference type="Gene3D" id="3.30.54.20">
    <property type="match status" value="1"/>
</dbReference>
<dbReference type="PANTHER" id="PTHR11777:SF9">
    <property type="entry name" value="ALANINE--TRNA LIGASE, CYTOPLASMIC"/>
    <property type="match status" value="1"/>
</dbReference>
<dbReference type="NCBIfam" id="NF002436">
    <property type="entry name" value="PRK01584.1"/>
    <property type="match status" value="1"/>
</dbReference>
<evidence type="ECO:0000256" key="4">
    <source>
        <dbReference type="ARBA" id="ARBA00022598"/>
    </source>
</evidence>
<dbReference type="SUPFAM" id="SSF55186">
    <property type="entry name" value="ThrRS/AlaRS common domain"/>
    <property type="match status" value="1"/>
</dbReference>
<dbReference type="InterPro" id="IPR018162">
    <property type="entry name" value="Ala-tRNA-ligase_IIc_anticod-bd"/>
</dbReference>
<dbReference type="InterPro" id="IPR045864">
    <property type="entry name" value="aa-tRNA-synth_II/BPL/LPL"/>
</dbReference>
<evidence type="ECO:0000256" key="5">
    <source>
        <dbReference type="ARBA" id="ARBA00022741"/>
    </source>
</evidence>
<dbReference type="PANTHER" id="PTHR11777">
    <property type="entry name" value="ALANYL-TRNA SYNTHETASE"/>
    <property type="match status" value="1"/>
</dbReference>
<keyword evidence="6" id="KW-0067">ATP-binding</keyword>
<evidence type="ECO:0000256" key="6">
    <source>
        <dbReference type="ARBA" id="ARBA00022840"/>
    </source>
</evidence>
<evidence type="ECO:0000259" key="10">
    <source>
        <dbReference type="PROSITE" id="PS50860"/>
    </source>
</evidence>
<dbReference type="InterPro" id="IPR050058">
    <property type="entry name" value="Ala-tRNA_ligase"/>
</dbReference>
<dbReference type="EMBL" id="MHMM01000004">
    <property type="protein sequence ID" value="OGZ27800.1"/>
    <property type="molecule type" value="Genomic_DNA"/>
</dbReference>
<keyword evidence="7" id="KW-0694">RNA-binding</keyword>
<comment type="caution">
    <text evidence="11">The sequence shown here is derived from an EMBL/GenBank/DDBJ whole genome shotgun (WGS) entry which is preliminary data.</text>
</comment>
<keyword evidence="4" id="KW-0436">Ligase</keyword>
<keyword evidence="5" id="KW-0547">Nucleotide-binding</keyword>
<evidence type="ECO:0000256" key="3">
    <source>
        <dbReference type="ARBA" id="ARBA00022555"/>
    </source>
</evidence>
<dbReference type="EC" id="6.1.1.7" evidence="2"/>
<keyword evidence="9" id="KW-0030">Aminoacyl-tRNA synthetase</keyword>
<dbReference type="GO" id="GO:0000049">
    <property type="term" value="F:tRNA binding"/>
    <property type="evidence" value="ECO:0007669"/>
    <property type="project" value="UniProtKB-KW"/>
</dbReference>
<dbReference type="InterPro" id="IPR002318">
    <property type="entry name" value="Ala-tRNA-lgiase_IIc"/>
</dbReference>
<protein>
    <recommendedName>
        <fullName evidence="2">alanine--tRNA ligase</fullName>
        <ecNumber evidence="2">6.1.1.7</ecNumber>
    </recommendedName>
</protein>
<dbReference type="SMART" id="SM00863">
    <property type="entry name" value="tRNA_SAD"/>
    <property type="match status" value="1"/>
</dbReference>
<dbReference type="InterPro" id="IPR012947">
    <property type="entry name" value="tRNA_SAD"/>
</dbReference>
<sequence length="614" mass="70140">MNPKEIRNRFLEFFKERGHKIVPSSSLVPENDSTTLFTGSGMQPMVPYLLGESHPLGKRIADSQKSFRSVDIEEVGDNRHTTFFEMLGNWSFGDYFKREQLSWIFEFLVSELKLDPERIYTTVFMGDESNSLPKDNESAEIWKDLFRKKGIEAKELLIGSEDDGSKTGMQGGRIFYYDKNKNWWSRWGCPENMPGGEPGGPDSEIFYDFKTKHDEKFGKHCHPNCDCGRFLEIGNSVFMEYVRNADGSFGKLPRRNVDFGGGLERMGMALRGIPDVIEVNHRPILDYIENVSGKKYGNNAEETKSFRIIADHIKAAVFLIADGVYPSNTDRGYFVRRLIRRSVRYADSLGIMKSTLANLAKTVAEMYSDAYPELNLKTEEIKKEISEEEKRFRKTLTKGLKEFEKGADPFILFTTYGFPFELTQELAAEKGLSVDTAKFRKNLENHQRISRSGSEQKFKGGLGGHSYAEIKYHTATHLLHRALREVLGEHVRQKGSNITSERLRFDFIHSAKMTEKEIERVEKIVNKKIKEDLAVESITLLREEAEKTGALHFFGEKYGEKVNVYYIGGSIDSAWSKEFCGGPHVKRTSELGHFKILKEESSSAGVRRIKAVLE</sequence>
<dbReference type="Pfam" id="PF01411">
    <property type="entry name" value="tRNA-synt_2c"/>
    <property type="match status" value="1"/>
</dbReference>
<dbReference type="CDD" id="cd00673">
    <property type="entry name" value="AlaRS_core"/>
    <property type="match status" value="1"/>
</dbReference>
<proteinExistence type="inferred from homology"/>
<dbReference type="PROSITE" id="PS50860">
    <property type="entry name" value="AA_TRNA_LIGASE_II_ALA"/>
    <property type="match status" value="1"/>
</dbReference>
<dbReference type="Gene3D" id="3.30.930.10">
    <property type="entry name" value="Bira Bifunctional Protein, Domain 2"/>
    <property type="match status" value="1"/>
</dbReference>
<dbReference type="STRING" id="1801677.A2365_04160"/>
<accession>A0A1G2ER28</accession>
<evidence type="ECO:0000256" key="1">
    <source>
        <dbReference type="ARBA" id="ARBA00008226"/>
    </source>
</evidence>
<dbReference type="Proteomes" id="UP000177740">
    <property type="component" value="Unassembled WGS sequence"/>
</dbReference>
<evidence type="ECO:0000256" key="7">
    <source>
        <dbReference type="ARBA" id="ARBA00022884"/>
    </source>
</evidence>
<dbReference type="GO" id="GO:0005524">
    <property type="term" value="F:ATP binding"/>
    <property type="evidence" value="ECO:0007669"/>
    <property type="project" value="UniProtKB-KW"/>
</dbReference>
<evidence type="ECO:0000256" key="8">
    <source>
        <dbReference type="ARBA" id="ARBA00022917"/>
    </source>
</evidence>
<dbReference type="SUPFAM" id="SSF101353">
    <property type="entry name" value="Putative anticodon-binding domain of alanyl-tRNA synthetase (AlaRS)"/>
    <property type="match status" value="1"/>
</dbReference>
<evidence type="ECO:0000313" key="12">
    <source>
        <dbReference type="Proteomes" id="UP000177740"/>
    </source>
</evidence>
<dbReference type="GO" id="GO:0002161">
    <property type="term" value="F:aminoacyl-tRNA deacylase activity"/>
    <property type="evidence" value="ECO:0007669"/>
    <property type="project" value="TreeGrafter"/>
</dbReference>
<comment type="similarity">
    <text evidence="1">Belongs to the class-II aminoacyl-tRNA synthetase family.</text>
</comment>
<dbReference type="InterPro" id="IPR018163">
    <property type="entry name" value="Thr/Ala-tRNA-synth_IIc_edit"/>
</dbReference>
<gene>
    <name evidence="11" type="ORF">A2365_04160</name>
</gene>
<dbReference type="GO" id="GO:0005829">
    <property type="term" value="C:cytosol"/>
    <property type="evidence" value="ECO:0007669"/>
    <property type="project" value="TreeGrafter"/>
</dbReference>
<dbReference type="GO" id="GO:0006419">
    <property type="term" value="P:alanyl-tRNA aminoacylation"/>
    <property type="evidence" value="ECO:0007669"/>
    <property type="project" value="InterPro"/>
</dbReference>
<dbReference type="PRINTS" id="PR00980">
    <property type="entry name" value="TRNASYNTHALA"/>
</dbReference>
<dbReference type="InterPro" id="IPR018164">
    <property type="entry name" value="Ala-tRNA-synth_IIc_N"/>
</dbReference>
<keyword evidence="3" id="KW-0820">tRNA-binding</keyword>
<evidence type="ECO:0000313" key="11">
    <source>
        <dbReference type="EMBL" id="OGZ27800.1"/>
    </source>
</evidence>
<dbReference type="Gene3D" id="3.30.980.10">
    <property type="entry name" value="Threonyl-trna Synthetase, Chain A, domain 2"/>
    <property type="match status" value="1"/>
</dbReference>
<reference evidence="11 12" key="1">
    <citation type="journal article" date="2016" name="Nat. Commun.">
        <title>Thousands of microbial genomes shed light on interconnected biogeochemical processes in an aquifer system.</title>
        <authorList>
            <person name="Anantharaman K."/>
            <person name="Brown C.T."/>
            <person name="Hug L.A."/>
            <person name="Sharon I."/>
            <person name="Castelle C.J."/>
            <person name="Probst A.J."/>
            <person name="Thomas B.C."/>
            <person name="Singh A."/>
            <person name="Wilkins M.J."/>
            <person name="Karaoz U."/>
            <person name="Brodie E.L."/>
            <person name="Williams K.H."/>
            <person name="Hubbard S.S."/>
            <person name="Banfield J.F."/>
        </authorList>
    </citation>
    <scope>NUCLEOTIDE SEQUENCE [LARGE SCALE GENOMIC DNA]</scope>
</reference>
<dbReference type="InterPro" id="IPR018165">
    <property type="entry name" value="Ala-tRNA-synth_IIc_core"/>
</dbReference>
<dbReference type="FunFam" id="3.30.980.10:FF:000004">
    <property type="entry name" value="Alanine--tRNA ligase, cytoplasmic"/>
    <property type="match status" value="1"/>
</dbReference>
<feature type="domain" description="Alanyl-transfer RNA synthetases family profile" evidence="10">
    <location>
        <begin position="1"/>
        <end position="614"/>
    </location>
</feature>
<dbReference type="Pfam" id="PF07973">
    <property type="entry name" value="tRNA_SAD"/>
    <property type="match status" value="1"/>
</dbReference>
<keyword evidence="8" id="KW-0648">Protein biosynthesis</keyword>
<dbReference type="AlphaFoldDB" id="A0A1G2ER28"/>
<dbReference type="GO" id="GO:0004813">
    <property type="term" value="F:alanine-tRNA ligase activity"/>
    <property type="evidence" value="ECO:0007669"/>
    <property type="project" value="UniProtKB-EC"/>
</dbReference>
<evidence type="ECO:0000256" key="9">
    <source>
        <dbReference type="ARBA" id="ARBA00023146"/>
    </source>
</evidence>
<evidence type="ECO:0000256" key="2">
    <source>
        <dbReference type="ARBA" id="ARBA00013168"/>
    </source>
</evidence>